<comment type="caution">
    <text evidence="1">The sequence shown here is derived from an EMBL/GenBank/DDBJ whole genome shotgun (WGS) entry which is preliminary data.</text>
</comment>
<reference evidence="1" key="1">
    <citation type="submission" date="2023-11" db="EMBL/GenBank/DDBJ databases">
        <title>Genome assemblies of two species of porcelain crab, Petrolisthes cinctipes and Petrolisthes manimaculis (Anomura: Porcellanidae).</title>
        <authorList>
            <person name="Angst P."/>
        </authorList>
    </citation>
    <scope>NUCLEOTIDE SEQUENCE</scope>
    <source>
        <strain evidence="1">PB745_02</strain>
        <tissue evidence="1">Gill</tissue>
    </source>
</reference>
<proteinExistence type="predicted"/>
<keyword evidence="2" id="KW-1185">Reference proteome</keyword>
<sequence length="112" mass="12031">MSISPVLTLSISHCLIFPPYLTLPPPLPFLTPSATPCLSPSSTYLSLLQFACFTLTFPASLCLPHLPCLIQLHFHTSASLPYTATITLALPVSPSLVHFAWLPPPATVSGYL</sequence>
<organism evidence="1 2">
    <name type="scientific">Petrolisthes manimaculis</name>
    <dbReference type="NCBI Taxonomy" id="1843537"/>
    <lineage>
        <taxon>Eukaryota</taxon>
        <taxon>Metazoa</taxon>
        <taxon>Ecdysozoa</taxon>
        <taxon>Arthropoda</taxon>
        <taxon>Crustacea</taxon>
        <taxon>Multicrustacea</taxon>
        <taxon>Malacostraca</taxon>
        <taxon>Eumalacostraca</taxon>
        <taxon>Eucarida</taxon>
        <taxon>Decapoda</taxon>
        <taxon>Pleocyemata</taxon>
        <taxon>Anomura</taxon>
        <taxon>Galatheoidea</taxon>
        <taxon>Porcellanidae</taxon>
        <taxon>Petrolisthes</taxon>
    </lineage>
</organism>
<dbReference type="AlphaFoldDB" id="A0AAE1TL29"/>
<evidence type="ECO:0000313" key="1">
    <source>
        <dbReference type="EMBL" id="KAK4287194.1"/>
    </source>
</evidence>
<accession>A0AAE1TL29</accession>
<evidence type="ECO:0000313" key="2">
    <source>
        <dbReference type="Proteomes" id="UP001292094"/>
    </source>
</evidence>
<dbReference type="Proteomes" id="UP001292094">
    <property type="component" value="Unassembled WGS sequence"/>
</dbReference>
<gene>
    <name evidence="1" type="ORF">Pmani_039729</name>
</gene>
<dbReference type="EMBL" id="JAWZYT010007022">
    <property type="protein sequence ID" value="KAK4287194.1"/>
    <property type="molecule type" value="Genomic_DNA"/>
</dbReference>
<name>A0AAE1TL29_9EUCA</name>
<protein>
    <submittedName>
        <fullName evidence="1">Uncharacterized protein</fullName>
    </submittedName>
</protein>